<keyword evidence="1 4" id="KW-0238">DNA-binding</keyword>
<dbReference type="SMART" id="SM00530">
    <property type="entry name" value="HTH_XRE"/>
    <property type="match status" value="1"/>
</dbReference>
<feature type="compositionally biased region" description="Basic and acidic residues" evidence="2">
    <location>
        <begin position="72"/>
        <end position="85"/>
    </location>
</feature>
<keyword evidence="5" id="KW-1185">Reference proteome</keyword>
<gene>
    <name evidence="4" type="ORF">MITSMUL_04181</name>
</gene>
<dbReference type="EMBL" id="ABWK02000012">
    <property type="protein sequence ID" value="EEX69111.1"/>
    <property type="molecule type" value="Genomic_DNA"/>
</dbReference>
<dbReference type="SUPFAM" id="SSF47413">
    <property type="entry name" value="lambda repressor-like DNA-binding domains"/>
    <property type="match status" value="1"/>
</dbReference>
<dbReference type="PANTHER" id="PTHR46558:SF11">
    <property type="entry name" value="HTH-TYPE TRANSCRIPTIONAL REGULATOR XRE"/>
    <property type="match status" value="1"/>
</dbReference>
<dbReference type="PROSITE" id="PS50943">
    <property type="entry name" value="HTH_CROC1"/>
    <property type="match status" value="1"/>
</dbReference>
<accession>C9KLU7</accession>
<dbReference type="STRING" id="500635.MITSMUL_04181"/>
<dbReference type="PANTHER" id="PTHR46558">
    <property type="entry name" value="TRACRIPTIONAL REGULATORY PROTEIN-RELATED-RELATED"/>
    <property type="match status" value="1"/>
</dbReference>
<evidence type="ECO:0000256" key="1">
    <source>
        <dbReference type="ARBA" id="ARBA00023125"/>
    </source>
</evidence>
<evidence type="ECO:0000256" key="2">
    <source>
        <dbReference type="SAM" id="MobiDB-lite"/>
    </source>
</evidence>
<dbReference type="Proteomes" id="UP000003671">
    <property type="component" value="Unassembled WGS sequence"/>
</dbReference>
<organism evidence="4 5">
    <name type="scientific">Mitsuokella multacida DSM 20544</name>
    <dbReference type="NCBI Taxonomy" id="500635"/>
    <lineage>
        <taxon>Bacteria</taxon>
        <taxon>Bacillati</taxon>
        <taxon>Bacillota</taxon>
        <taxon>Negativicutes</taxon>
        <taxon>Selenomonadales</taxon>
        <taxon>Selenomonadaceae</taxon>
        <taxon>Mitsuokella</taxon>
    </lineage>
</organism>
<dbReference type="InterPro" id="IPR010982">
    <property type="entry name" value="Lambda_DNA-bd_dom_sf"/>
</dbReference>
<evidence type="ECO:0000313" key="4">
    <source>
        <dbReference type="EMBL" id="EEX69111.1"/>
    </source>
</evidence>
<reference evidence="4" key="1">
    <citation type="submission" date="2009-09" db="EMBL/GenBank/DDBJ databases">
        <authorList>
            <person name="Weinstock G."/>
            <person name="Sodergren E."/>
            <person name="Clifton S."/>
            <person name="Fulton L."/>
            <person name="Fulton B."/>
            <person name="Courtney L."/>
            <person name="Fronick C."/>
            <person name="Harrison M."/>
            <person name="Strong C."/>
            <person name="Farmer C."/>
            <person name="Delahaunty K."/>
            <person name="Markovic C."/>
            <person name="Hall O."/>
            <person name="Minx P."/>
            <person name="Tomlinson C."/>
            <person name="Mitreva M."/>
            <person name="Nelson J."/>
            <person name="Hou S."/>
            <person name="Wollam A."/>
            <person name="Pepin K.H."/>
            <person name="Johnson M."/>
            <person name="Bhonagiri V."/>
            <person name="Nash W.E."/>
            <person name="Warren W."/>
            <person name="Chinwalla A."/>
            <person name="Mardis E.R."/>
            <person name="Wilson R.K."/>
        </authorList>
    </citation>
    <scope>NUCLEOTIDE SEQUENCE [LARGE SCALE GENOMIC DNA]</scope>
    <source>
        <strain evidence="4">DSM 20544</strain>
    </source>
</reference>
<dbReference type="GO" id="GO:0003677">
    <property type="term" value="F:DNA binding"/>
    <property type="evidence" value="ECO:0007669"/>
    <property type="project" value="UniProtKB-KW"/>
</dbReference>
<protein>
    <submittedName>
        <fullName evidence="4">DNA-binding helix-turn-helix protein</fullName>
    </submittedName>
</protein>
<dbReference type="HOGENOM" id="CLU_066192_4_0_9"/>
<dbReference type="InterPro" id="IPR001387">
    <property type="entry name" value="Cro/C1-type_HTH"/>
</dbReference>
<feature type="region of interest" description="Disordered" evidence="2">
    <location>
        <begin position="62"/>
        <end position="85"/>
    </location>
</feature>
<feature type="domain" description="HTH cro/C1-type" evidence="3">
    <location>
        <begin position="7"/>
        <end position="61"/>
    </location>
</feature>
<dbReference type="CDD" id="cd00093">
    <property type="entry name" value="HTH_XRE"/>
    <property type="match status" value="1"/>
</dbReference>
<dbReference type="Pfam" id="PF01381">
    <property type="entry name" value="HTH_3"/>
    <property type="match status" value="1"/>
</dbReference>
<name>C9KLU7_9FIRM</name>
<dbReference type="eggNOG" id="COG1476">
    <property type="taxonomic scope" value="Bacteria"/>
</dbReference>
<dbReference type="GeneID" id="93482535"/>
<comment type="caution">
    <text evidence="4">The sequence shown here is derived from an EMBL/GenBank/DDBJ whole genome shotgun (WGS) entry which is preliminary data.</text>
</comment>
<proteinExistence type="predicted"/>
<dbReference type="RefSeq" id="WP_005840666.1">
    <property type="nucleotide sequence ID" value="NZ_GG697141.2"/>
</dbReference>
<dbReference type="Gene3D" id="1.10.260.40">
    <property type="entry name" value="lambda repressor-like DNA-binding domains"/>
    <property type="match status" value="1"/>
</dbReference>
<evidence type="ECO:0000313" key="5">
    <source>
        <dbReference type="Proteomes" id="UP000003671"/>
    </source>
</evidence>
<sequence length="189" mass="20785">MVFADRLRALRKKSGLTQDEFSKQTGIGRSAVGMYESGKREPNYTTLSKVARFYHVSTDYLLGRTDTPAEPPTRKTEPSARKPHDVQQQLRSLLADLAPDSSCTFCNGHEPLDDVTRDFLRRSLENILLTAQQLSKSQATSHAKPGEDDTATRIGKKILAATPAAQIAISQIISADNNNHANAHKGQNI</sequence>
<dbReference type="AlphaFoldDB" id="C9KLU7"/>
<evidence type="ECO:0000259" key="3">
    <source>
        <dbReference type="PROSITE" id="PS50943"/>
    </source>
</evidence>